<dbReference type="Proteomes" id="UP000466864">
    <property type="component" value="Unassembled WGS sequence"/>
</dbReference>
<feature type="compositionally biased region" description="Basic and acidic residues" evidence="1">
    <location>
        <begin position="185"/>
        <end position="196"/>
    </location>
</feature>
<feature type="region of interest" description="Disordered" evidence="1">
    <location>
        <begin position="171"/>
        <end position="199"/>
    </location>
</feature>
<organism evidence="3 4">
    <name type="scientific">Bilifractor porci</name>
    <dbReference type="NCBI Taxonomy" id="2606636"/>
    <lineage>
        <taxon>Bacteria</taxon>
        <taxon>Bacillati</taxon>
        <taxon>Bacillota</taxon>
        <taxon>Clostridia</taxon>
        <taxon>Lachnospirales</taxon>
        <taxon>Lachnospiraceae</taxon>
        <taxon>Bilifractor</taxon>
    </lineage>
</organism>
<comment type="caution">
    <text evidence="3">The sequence shown here is derived from an EMBL/GenBank/DDBJ whole genome shotgun (WGS) entry which is preliminary data.</text>
</comment>
<dbReference type="EMBL" id="VUMV01000008">
    <property type="protein sequence ID" value="MST82701.1"/>
    <property type="molecule type" value="Genomic_DNA"/>
</dbReference>
<feature type="region of interest" description="Disordered" evidence="1">
    <location>
        <begin position="421"/>
        <end position="454"/>
    </location>
</feature>
<dbReference type="RefSeq" id="WP_154458617.1">
    <property type="nucleotide sequence ID" value="NZ_VUMV01000008.1"/>
</dbReference>
<proteinExistence type="predicted"/>
<keyword evidence="2" id="KW-0472">Membrane</keyword>
<keyword evidence="2" id="KW-0812">Transmembrane</keyword>
<feature type="transmembrane region" description="Helical" evidence="2">
    <location>
        <begin position="64"/>
        <end position="85"/>
    </location>
</feature>
<accession>A0A7X2PAA5</accession>
<name>A0A7X2PAA5_9FIRM</name>
<protein>
    <submittedName>
        <fullName evidence="3">Uncharacterized protein</fullName>
    </submittedName>
</protein>
<evidence type="ECO:0000256" key="2">
    <source>
        <dbReference type="SAM" id="Phobius"/>
    </source>
</evidence>
<evidence type="ECO:0000313" key="4">
    <source>
        <dbReference type="Proteomes" id="UP000466864"/>
    </source>
</evidence>
<gene>
    <name evidence="3" type="ORF">FYJ60_10265</name>
</gene>
<feature type="compositionally biased region" description="Polar residues" evidence="1">
    <location>
        <begin position="426"/>
        <end position="437"/>
    </location>
</feature>
<feature type="transmembrane region" description="Helical" evidence="2">
    <location>
        <begin position="259"/>
        <end position="281"/>
    </location>
</feature>
<keyword evidence="4" id="KW-1185">Reference proteome</keyword>
<dbReference type="AlphaFoldDB" id="A0A7X2PAA5"/>
<evidence type="ECO:0000256" key="1">
    <source>
        <dbReference type="SAM" id="MobiDB-lite"/>
    </source>
</evidence>
<feature type="transmembrane region" description="Helical" evidence="2">
    <location>
        <begin position="293"/>
        <end position="314"/>
    </location>
</feature>
<feature type="transmembrane region" description="Helical" evidence="2">
    <location>
        <begin position="334"/>
        <end position="357"/>
    </location>
</feature>
<keyword evidence="2" id="KW-1133">Transmembrane helix</keyword>
<sequence>MELSAGSKIYQIETGVPESYKWNPSGRRLAVMYRLFSALLVPVAWVFLLFFLEWNVIRIGSLTIGGIFWTGVALVVLFYSVLIFLNHLFVGISRRLNPEERHDYILYCFHHGGRRSARLRTQSLLFMAQLDIRMHRPERAGEALEEIPTDKLSVEQMKLYTLLKLAGEVLSEEGTTEGTPGGESETERTVRGEGEKQSGASAEDWYIRYSGFSDKTGKFPENAAVESWMKPKAMENKQAQDEIIAAVSGISIEPEPHPFFNLFFGMMLAHSIFFPAVQSFTASGWQLRPKYSLFAGGLAGLFVLILGIGILYLLLKKRRRAGTQERGADKVRLIIVGIAWVLLVLSLSAMVFLGSWAGTSDQERVLTDAVPDPLTGIKYVYLAEEEDYGGTRYYRSPDFIFMEEWSEAIYYDTEADLSEAVGEGPNTASAVSGNSAESEVPDQETGSSSLSVFAGDSTGSGYDGGAGSDDSFFAQNAMQAVYEYLKSKGEFQNLSISYSANAKGDLYARIGSGSDAQGAEERSYELRLYDNGEKESDSGTCREIVLEKVYLAGDGETELMDFYLVNRETLEVTDEQKTEW</sequence>
<evidence type="ECO:0000313" key="3">
    <source>
        <dbReference type="EMBL" id="MST82701.1"/>
    </source>
</evidence>
<feature type="transmembrane region" description="Helical" evidence="2">
    <location>
        <begin position="31"/>
        <end position="52"/>
    </location>
</feature>
<reference evidence="3 4" key="1">
    <citation type="submission" date="2019-08" db="EMBL/GenBank/DDBJ databases">
        <title>In-depth cultivation of the pig gut microbiome towards novel bacterial diversity and tailored functional studies.</title>
        <authorList>
            <person name="Wylensek D."/>
            <person name="Hitch T.C.A."/>
            <person name="Clavel T."/>
        </authorList>
    </citation>
    <scope>NUCLEOTIDE SEQUENCE [LARGE SCALE GENOMIC DNA]</scope>
    <source>
        <strain evidence="3 4">Oil+RF-744-WCA-WT-13</strain>
    </source>
</reference>